<feature type="domain" description="Glycosyltransferase 2-like" evidence="10">
    <location>
        <begin position="63"/>
        <end position="196"/>
    </location>
</feature>
<evidence type="ECO:0000256" key="2">
    <source>
        <dbReference type="ARBA" id="ARBA00022475"/>
    </source>
</evidence>
<evidence type="ECO:0000259" key="10">
    <source>
        <dbReference type="Pfam" id="PF00535"/>
    </source>
</evidence>
<comment type="function">
    <text evidence="6">Catalyzes the glycosylation of 4,4'-diaponeurosporenoate, i.e. the esterification of glucose at the C1'' position with the carboxyl group of 4,4'-diaponeurosporenic acid, to form glycosyl-4,4'-diaponeurosporenoate. This is a step in the biosynthesis of staphyloxanthin, an orange pigment present in most staphylococci strains.</text>
</comment>
<protein>
    <recommendedName>
        <fullName evidence="9">4,4'-diaponeurosporenoate glycosyltransferase</fullName>
    </recommendedName>
</protein>
<organism evidence="11 12">
    <name type="scientific">Arthrobacter livingstonensis</name>
    <dbReference type="NCBI Taxonomy" id="670078"/>
    <lineage>
        <taxon>Bacteria</taxon>
        <taxon>Bacillati</taxon>
        <taxon>Actinomycetota</taxon>
        <taxon>Actinomycetes</taxon>
        <taxon>Micrococcales</taxon>
        <taxon>Micrococcaceae</taxon>
        <taxon>Arthrobacter</taxon>
    </lineage>
</organism>
<comment type="caution">
    <text evidence="11">The sequence shown here is derived from an EMBL/GenBank/DDBJ whole genome shotgun (WGS) entry which is preliminary data.</text>
</comment>
<dbReference type="Pfam" id="PF00535">
    <property type="entry name" value="Glycos_transf_2"/>
    <property type="match status" value="1"/>
</dbReference>
<dbReference type="GO" id="GO:0016757">
    <property type="term" value="F:glycosyltransferase activity"/>
    <property type="evidence" value="ECO:0007669"/>
    <property type="project" value="UniProtKB-KW"/>
</dbReference>
<evidence type="ECO:0000256" key="9">
    <source>
        <dbReference type="ARBA" id="ARBA00040345"/>
    </source>
</evidence>
<evidence type="ECO:0000256" key="6">
    <source>
        <dbReference type="ARBA" id="ARBA00037281"/>
    </source>
</evidence>
<evidence type="ECO:0000256" key="7">
    <source>
        <dbReference type="ARBA" id="ARBA00037904"/>
    </source>
</evidence>
<sequence>MPGCVPLAPSNIRLAAQRGRRPPPIAHRCPAHTCGRPCRRGLPTRHFHIREPAVTTHIGEIAVVVPARNEAQLLPNALTSLEAAMAHFAWKVSIPTSLTVVLDRTSDNSAQIVAHHPKVLLRHTSAGRVGAARNVGITAAMSLAKVPPAHLWIANTDADSMVPADWLWRHYGLAMAGAHVVAGTVEPVHVDLSSAALARWFACHDLSEGHPHIHGANLGFRAEVFTKLGGFSDQSLHEDRDFVAKARTQGYAVMATDSCRVTTSGRRHSRVDGGFADFLNQLDNGGERTDPSATSSHC</sequence>
<dbReference type="Proteomes" id="UP000247832">
    <property type="component" value="Unassembled WGS sequence"/>
</dbReference>
<dbReference type="OrthoDB" id="9777873at2"/>
<evidence type="ECO:0000256" key="3">
    <source>
        <dbReference type="ARBA" id="ARBA00022676"/>
    </source>
</evidence>
<comment type="subcellular location">
    <subcellularLocation>
        <location evidence="1">Cell membrane</location>
    </subcellularLocation>
</comment>
<name>A0A2V5L2D6_9MICC</name>
<proteinExistence type="inferred from homology"/>
<evidence type="ECO:0000256" key="4">
    <source>
        <dbReference type="ARBA" id="ARBA00022679"/>
    </source>
</evidence>
<comment type="pathway">
    <text evidence="7">Carotenoid biosynthesis; staphyloxanthin biosynthesis; staphyloxanthin from farnesyl diphosphate: step 4/5.</text>
</comment>
<dbReference type="PANTHER" id="PTHR43646:SF2">
    <property type="entry name" value="GLYCOSYLTRANSFERASE 2-LIKE DOMAIN-CONTAINING PROTEIN"/>
    <property type="match status" value="1"/>
</dbReference>
<keyword evidence="3" id="KW-0328">Glycosyltransferase</keyword>
<evidence type="ECO:0000313" key="12">
    <source>
        <dbReference type="Proteomes" id="UP000247832"/>
    </source>
</evidence>
<dbReference type="AlphaFoldDB" id="A0A2V5L2D6"/>
<accession>A0A2V5L2D6</accession>
<evidence type="ECO:0000256" key="8">
    <source>
        <dbReference type="ARBA" id="ARBA00038120"/>
    </source>
</evidence>
<gene>
    <name evidence="11" type="ORF">CVV68_19205</name>
</gene>
<reference evidence="11 12" key="1">
    <citation type="submission" date="2018-05" db="EMBL/GenBank/DDBJ databases">
        <title>Genetic diversity of glacier-inhabiting Cryobacterium bacteria in China and description of Cryobacterium mengkeensis sp. nov. and Arthrobacter glacialis sp. nov.</title>
        <authorList>
            <person name="Liu Q."/>
            <person name="Xin Y.-H."/>
        </authorList>
    </citation>
    <scope>NUCLEOTIDE SEQUENCE [LARGE SCALE GENOMIC DNA]</scope>
    <source>
        <strain evidence="11 12">LI2</strain>
    </source>
</reference>
<dbReference type="GO" id="GO:0005886">
    <property type="term" value="C:plasma membrane"/>
    <property type="evidence" value="ECO:0007669"/>
    <property type="project" value="UniProtKB-SubCell"/>
</dbReference>
<keyword evidence="2" id="KW-1003">Cell membrane</keyword>
<evidence type="ECO:0000256" key="5">
    <source>
        <dbReference type="ARBA" id="ARBA00023136"/>
    </source>
</evidence>
<evidence type="ECO:0000313" key="11">
    <source>
        <dbReference type="EMBL" id="PYI65238.1"/>
    </source>
</evidence>
<comment type="similarity">
    <text evidence="8">Belongs to the glycosyltransferase 2 family. CrtQ subfamily.</text>
</comment>
<dbReference type="InterPro" id="IPR029044">
    <property type="entry name" value="Nucleotide-diphossugar_trans"/>
</dbReference>
<keyword evidence="5" id="KW-0472">Membrane</keyword>
<dbReference type="EMBL" id="QJVD01000028">
    <property type="protein sequence ID" value="PYI65238.1"/>
    <property type="molecule type" value="Genomic_DNA"/>
</dbReference>
<dbReference type="InterPro" id="IPR001173">
    <property type="entry name" value="Glyco_trans_2-like"/>
</dbReference>
<dbReference type="PANTHER" id="PTHR43646">
    <property type="entry name" value="GLYCOSYLTRANSFERASE"/>
    <property type="match status" value="1"/>
</dbReference>
<evidence type="ECO:0000256" key="1">
    <source>
        <dbReference type="ARBA" id="ARBA00004236"/>
    </source>
</evidence>
<dbReference type="SUPFAM" id="SSF53448">
    <property type="entry name" value="Nucleotide-diphospho-sugar transferases"/>
    <property type="match status" value="1"/>
</dbReference>
<keyword evidence="4 11" id="KW-0808">Transferase</keyword>
<keyword evidence="12" id="KW-1185">Reference proteome</keyword>
<dbReference type="Gene3D" id="3.90.550.10">
    <property type="entry name" value="Spore Coat Polysaccharide Biosynthesis Protein SpsA, Chain A"/>
    <property type="match status" value="1"/>
</dbReference>